<dbReference type="NCBIfam" id="TIGR01171">
    <property type="entry name" value="rplB_bact"/>
    <property type="match status" value="1"/>
</dbReference>
<dbReference type="PANTHER" id="PTHR13691:SF5">
    <property type="entry name" value="LARGE RIBOSOMAL SUBUNIT PROTEIN UL2M"/>
    <property type="match status" value="1"/>
</dbReference>
<dbReference type="InterPro" id="IPR022666">
    <property type="entry name" value="Ribosomal_uL2_RNA-bd_dom"/>
</dbReference>
<feature type="region of interest" description="Disordered" evidence="5">
    <location>
        <begin position="224"/>
        <end position="243"/>
    </location>
</feature>
<organism evidence="8">
    <name type="scientific">Cryptomonas sp. CCAC 1634B</name>
    <dbReference type="NCBI Taxonomy" id="2051848"/>
    <lineage>
        <taxon>Eukaryota</taxon>
        <taxon>Cryptophyceae</taxon>
        <taxon>Cryptomonadales</taxon>
        <taxon>Cryptomonadaceae</taxon>
        <taxon>Cryptomonas</taxon>
    </lineage>
</organism>
<dbReference type="GO" id="GO:0003735">
    <property type="term" value="F:structural constituent of ribosome"/>
    <property type="evidence" value="ECO:0007669"/>
    <property type="project" value="InterPro"/>
</dbReference>
<evidence type="ECO:0000259" key="6">
    <source>
        <dbReference type="SMART" id="SM01382"/>
    </source>
</evidence>
<comment type="similarity">
    <text evidence="1">Belongs to the universal ribosomal protein uL2 family.</text>
</comment>
<dbReference type="FunFam" id="2.30.30.30:FF:000001">
    <property type="entry name" value="50S ribosomal protein L2"/>
    <property type="match status" value="1"/>
</dbReference>
<dbReference type="Pfam" id="PF03947">
    <property type="entry name" value="Ribosomal_L2_C"/>
    <property type="match status" value="1"/>
</dbReference>
<dbReference type="InterPro" id="IPR014726">
    <property type="entry name" value="Ribosomal_uL2_dom3"/>
</dbReference>
<dbReference type="PROSITE" id="PS00467">
    <property type="entry name" value="RIBOSOMAL_L2"/>
    <property type="match status" value="1"/>
</dbReference>
<dbReference type="Gene3D" id="2.30.30.30">
    <property type="match status" value="1"/>
</dbReference>
<feature type="domain" description="Large ribosomal subunit protein uL2 RNA-binding" evidence="7">
    <location>
        <begin position="42"/>
        <end position="118"/>
    </location>
</feature>
<feature type="region of interest" description="Disordered" evidence="5">
    <location>
        <begin position="35"/>
        <end position="60"/>
    </location>
</feature>
<dbReference type="SMART" id="SM01382">
    <property type="entry name" value="Ribosomal_L2_C"/>
    <property type="match status" value="1"/>
</dbReference>
<protein>
    <recommendedName>
        <fullName evidence="4">Large ribosomal subunit protein uL2m</fullName>
    </recommendedName>
</protein>
<dbReference type="EMBL" id="LC484193">
    <property type="protein sequence ID" value="BBK20463.1"/>
    <property type="molecule type" value="Genomic_DNA"/>
</dbReference>
<evidence type="ECO:0000256" key="2">
    <source>
        <dbReference type="ARBA" id="ARBA00022980"/>
    </source>
</evidence>
<dbReference type="GO" id="GO:0032543">
    <property type="term" value="P:mitochondrial translation"/>
    <property type="evidence" value="ECO:0007669"/>
    <property type="project" value="TreeGrafter"/>
</dbReference>
<evidence type="ECO:0000256" key="4">
    <source>
        <dbReference type="ARBA" id="ARBA00069872"/>
    </source>
</evidence>
<evidence type="ECO:0000256" key="3">
    <source>
        <dbReference type="ARBA" id="ARBA00023274"/>
    </source>
</evidence>
<evidence type="ECO:0000256" key="5">
    <source>
        <dbReference type="SAM" id="MobiDB-lite"/>
    </source>
</evidence>
<dbReference type="AlphaFoldDB" id="A0A679CAE2"/>
<feature type="compositionally biased region" description="Basic residues" evidence="5">
    <location>
        <begin position="50"/>
        <end position="60"/>
    </location>
</feature>
<dbReference type="PANTHER" id="PTHR13691">
    <property type="entry name" value="RIBOSOMAL PROTEIN L2"/>
    <property type="match status" value="1"/>
</dbReference>
<dbReference type="HAMAP" id="MF_01320_B">
    <property type="entry name" value="Ribosomal_uL2_B"/>
    <property type="match status" value="1"/>
</dbReference>
<dbReference type="InterPro" id="IPR022669">
    <property type="entry name" value="Ribosomal_uL2_C"/>
</dbReference>
<dbReference type="GO" id="GO:0016740">
    <property type="term" value="F:transferase activity"/>
    <property type="evidence" value="ECO:0007669"/>
    <property type="project" value="InterPro"/>
</dbReference>
<proteinExistence type="inferred from homology"/>
<dbReference type="GO" id="GO:0005762">
    <property type="term" value="C:mitochondrial large ribosomal subunit"/>
    <property type="evidence" value="ECO:0007669"/>
    <property type="project" value="TreeGrafter"/>
</dbReference>
<dbReference type="InterPro" id="IPR014722">
    <property type="entry name" value="Rib_uL2_dom2"/>
</dbReference>
<sequence>MPIRIYRPYTSGMRNRSVSSFEDITTDVPEKSLLGKHFSHGGRNNQGKITTRHRGGGHKQRYRHIDFKRNKSHVEATVVSVEYDPNRSSRISLVCYKDGDKKYILHPAMLSVGTTIVTGEHAPLEIGNTLPLRLIPLGTSVHNVELVPGRGGQLVRAAGASAQILAKDGNFVTLRLPSNEIRMVRGVCKATLGRVGNVDHDRITSGKAGRTRWLGIRPAVRGVAMNPCDHPHGGGEGRSPVGRSTPMTPWGKPALGAITRPKHKYSDPYILRSRR</sequence>
<keyword evidence="3" id="KW-0687">Ribonucleoprotein</keyword>
<gene>
    <name evidence="8" type="primary">rpl2</name>
    <name evidence="8" type="ORF">CryM1634B_p031</name>
</gene>
<dbReference type="Gene3D" id="4.10.950.10">
    <property type="entry name" value="Ribosomal protein L2, domain 3"/>
    <property type="match status" value="1"/>
</dbReference>
<evidence type="ECO:0000313" key="8">
    <source>
        <dbReference type="EMBL" id="BBK20463.1"/>
    </source>
</evidence>
<evidence type="ECO:0000256" key="1">
    <source>
        <dbReference type="ARBA" id="ARBA00005636"/>
    </source>
</evidence>
<dbReference type="FunFam" id="2.40.50.140:FF:000003">
    <property type="entry name" value="50S ribosomal protein L2"/>
    <property type="match status" value="1"/>
</dbReference>
<dbReference type="PIRSF" id="PIRSF002158">
    <property type="entry name" value="Ribosomal_L2"/>
    <property type="match status" value="1"/>
</dbReference>
<dbReference type="Pfam" id="PF00181">
    <property type="entry name" value="Ribosomal_L2_N"/>
    <property type="match status" value="1"/>
</dbReference>
<dbReference type="InterPro" id="IPR005880">
    <property type="entry name" value="Ribosomal_uL2_bac/org-type"/>
</dbReference>
<dbReference type="InterPro" id="IPR022671">
    <property type="entry name" value="Ribosomal_uL2_CS"/>
</dbReference>
<dbReference type="FunFam" id="4.10.950.10:FF:000001">
    <property type="entry name" value="50S ribosomal protein L2"/>
    <property type="match status" value="1"/>
</dbReference>
<dbReference type="SUPFAM" id="SSF50104">
    <property type="entry name" value="Translation proteins SH3-like domain"/>
    <property type="match status" value="1"/>
</dbReference>
<keyword evidence="2 8" id="KW-0689">Ribosomal protein</keyword>
<evidence type="ECO:0000259" key="7">
    <source>
        <dbReference type="SMART" id="SM01383"/>
    </source>
</evidence>
<dbReference type="SMART" id="SM01383">
    <property type="entry name" value="Ribosomal_L2"/>
    <property type="match status" value="1"/>
</dbReference>
<dbReference type="SUPFAM" id="SSF50249">
    <property type="entry name" value="Nucleic acid-binding proteins"/>
    <property type="match status" value="1"/>
</dbReference>
<name>A0A679CAE2_9CRYP</name>
<reference evidence="8" key="1">
    <citation type="journal article" date="2020" name="Genome Biol. Evol.">
        <title>Comparative plastid genomics of Cryptomonas species reveals fine-scale genomic responses to loss of photosynthesis.</title>
        <authorList>
            <person name="Tanifuji G."/>
            <person name="Kamikawa R."/>
            <person name="Moore C.E."/>
            <person name="Mills T."/>
            <person name="Onodera N.T."/>
            <person name="Kashiyama Y."/>
            <person name="Archibald J.M."/>
            <person name="Inagaki Y."/>
            <person name="Hashimoto T."/>
        </authorList>
    </citation>
    <scope>NUCLEOTIDE SEQUENCE</scope>
    <source>
        <strain evidence="8">CCAC 1634 B</strain>
    </source>
</reference>
<geneLocation type="plastid" evidence="8"/>
<dbReference type="InterPro" id="IPR002171">
    <property type="entry name" value="Ribosomal_uL2"/>
</dbReference>
<dbReference type="InterPro" id="IPR012340">
    <property type="entry name" value="NA-bd_OB-fold"/>
</dbReference>
<dbReference type="GO" id="GO:0003723">
    <property type="term" value="F:RNA binding"/>
    <property type="evidence" value="ECO:0007669"/>
    <property type="project" value="InterPro"/>
</dbReference>
<keyword evidence="8" id="KW-0934">Plastid</keyword>
<dbReference type="Gene3D" id="2.40.50.140">
    <property type="entry name" value="Nucleic acid-binding proteins"/>
    <property type="match status" value="1"/>
</dbReference>
<dbReference type="InterPro" id="IPR008991">
    <property type="entry name" value="Translation_prot_SH3-like_sf"/>
</dbReference>
<feature type="domain" description="Large ribosomal subunit protein uL2 C-terminal" evidence="6">
    <location>
        <begin position="124"/>
        <end position="253"/>
    </location>
</feature>
<accession>A0A679CAE2</accession>